<feature type="compositionally biased region" description="Basic and acidic residues" evidence="12">
    <location>
        <begin position="344"/>
        <end position="360"/>
    </location>
</feature>
<keyword evidence="9 10" id="KW-0998">Cell outer membrane</keyword>
<reference evidence="17" key="3">
    <citation type="journal article" date="2004" name="FEBS Lett.">
        <title>The plug domain of a neisserial TonB-dependent transporter retains structural integrity in the absence of its transmembrane beta-barrel.</title>
        <authorList>
            <person name="Oke M."/>
            <person name="Sarra R."/>
            <person name="Ghirlando R."/>
            <person name="Farnaud S."/>
            <person name="Gorringe A.R."/>
            <person name="Evans R.W."/>
            <person name="Buchanan S.K."/>
        </authorList>
    </citation>
    <scope>NUCLEOTIDE SEQUENCE</scope>
</reference>
<reference evidence="17" key="2">
    <citation type="journal article" date="2002" name="Biochim. Biophys. Acta">
        <title>TonB-dependent receptors-structural perspectives.</title>
        <authorList>
            <person name="Ferguson A.D."/>
            <person name="Deisenhofer J."/>
        </authorList>
    </citation>
    <scope>NUCLEOTIDE SEQUENCE</scope>
</reference>
<dbReference type="Proteomes" id="UP000675920">
    <property type="component" value="Unplaced"/>
</dbReference>
<dbReference type="GO" id="GO:0009279">
    <property type="term" value="C:cell outer membrane"/>
    <property type="evidence" value="ECO:0007669"/>
    <property type="project" value="UniProtKB-SubCell"/>
</dbReference>
<dbReference type="SUPFAM" id="SSF56935">
    <property type="entry name" value="Porins"/>
    <property type="match status" value="1"/>
</dbReference>
<feature type="compositionally biased region" description="Polar residues" evidence="12">
    <location>
        <begin position="506"/>
        <end position="522"/>
    </location>
</feature>
<feature type="chain" id="PRO_5034405880" evidence="13">
    <location>
        <begin position="31"/>
        <end position="748"/>
    </location>
</feature>
<dbReference type="RefSeq" id="WP_051378788.1">
    <property type="nucleotide sequence ID" value="NZ_AXWS01000014.1"/>
</dbReference>
<keyword evidence="16" id="KW-1185">Reference proteome</keyword>
<comment type="subcellular location">
    <subcellularLocation>
        <location evidence="1 10">Cell outer membrane</location>
        <topology evidence="1 10">Multi-pass membrane protein</topology>
    </subcellularLocation>
</comment>
<dbReference type="AlphaFoldDB" id="A0A8B6X9T7"/>
<dbReference type="InterPro" id="IPR012910">
    <property type="entry name" value="Plug_dom"/>
</dbReference>
<evidence type="ECO:0000259" key="15">
    <source>
        <dbReference type="Pfam" id="PF07715"/>
    </source>
</evidence>
<name>A0A8B6X9T7_9BURK</name>
<proteinExistence type="inferred from homology"/>
<evidence type="ECO:0000313" key="17">
    <source>
        <dbReference type="RefSeq" id="WP_051378788.1"/>
    </source>
</evidence>
<dbReference type="CDD" id="cd01347">
    <property type="entry name" value="ligand_gated_channel"/>
    <property type="match status" value="1"/>
</dbReference>
<sequence length="748" mass="80158">MPLPTALHARPARLPLTIALGLAALAPAFAQQAPDPAARPAQPANGVSLDAVEIRSRGPAETAERRYATAPKSVVTRDEILQFGDSNLGDALKRLPGVTLGGPPGRPGGEVRMRGLGSGYTQILLNGERVPPGFSIDTLAPEQVERIEVMKAPTAEHGTRAIGGTINIVLREPLGALGDEVKLETGVERGRPSERASFGRTGGFGDGHRYSLNAGVFHADQLTETETRTRATADATGTPLLDRDEVSRSLGRREGVQAGGRVQFRLDGGDQLVLSPFLFAMRGRSDTDSQLAQTVGTAPYASSHTDADNSDAAARLSGQWQHRLNDSGARLQLDLSAGGSENRGTSDRSEYAADGTRSRTLDASNRSQDRSINSKGKLSQPLDGGHSLVAGWEWEDAWRHQRRVSLDNGVSQLAGYGDSTRARSRTLAGWAQDEWEIDLNWSAYAGLRWEQIATQSRTAGSSSDNSSAVWSPLFHVAWKPDENARDVVRLSLTRSYKAPQLGQLSNLPVLSTRPNDPSNPDSVGNPDLKPELATGIDLAWEHYTGRRSVTSIGVFQRRITDLIRTVTSLQPVPWAASDRWVSRPENVGDAVTRGIELEARTGFDEIVAGAPAINLKAGLSLYRSQVDGIPGPNNRLDQQPKAQGSFSLDGRVPGTPLTLGGGVTWTPVTTIQLTPTQQAVNGTKIVADVFGAWAFSPVSQLRLSVANLSGRDYDSGGSVVSATQGFTQTTATTQRTNPVATLRWELRI</sequence>
<dbReference type="InterPro" id="IPR036942">
    <property type="entry name" value="Beta-barrel_TonB_sf"/>
</dbReference>
<keyword evidence="6 11" id="KW-0798">TonB box</keyword>
<feature type="signal peptide" evidence="13">
    <location>
        <begin position="1"/>
        <end position="30"/>
    </location>
</feature>
<organism evidence="16 17">
    <name type="scientific">Derxia gummosa DSM 723</name>
    <dbReference type="NCBI Taxonomy" id="1121388"/>
    <lineage>
        <taxon>Bacteria</taxon>
        <taxon>Pseudomonadati</taxon>
        <taxon>Pseudomonadota</taxon>
        <taxon>Betaproteobacteria</taxon>
        <taxon>Burkholderiales</taxon>
        <taxon>Alcaligenaceae</taxon>
        <taxon>Derxia</taxon>
    </lineage>
</organism>
<evidence type="ECO:0000256" key="2">
    <source>
        <dbReference type="ARBA" id="ARBA00009810"/>
    </source>
</evidence>
<reference evidence="17" key="4">
    <citation type="journal article" date="2020" name="Acta Crystallogr. D Struct. Biol.">
        <title>The crystal structure of the TonB-dependent transporter YncD reveals a positively charged substrate-binding site.</title>
        <authorList>
            <person name="Grinter R."/>
            <person name="Lithgow T."/>
        </authorList>
    </citation>
    <scope>NUCLEOTIDE SEQUENCE</scope>
</reference>
<evidence type="ECO:0000256" key="11">
    <source>
        <dbReference type="RuleBase" id="RU003357"/>
    </source>
</evidence>
<reference evidence="17" key="5">
    <citation type="submission" date="2025-08" db="UniProtKB">
        <authorList>
            <consortium name="RefSeq"/>
        </authorList>
    </citation>
    <scope>IDENTIFICATION</scope>
</reference>
<evidence type="ECO:0000256" key="12">
    <source>
        <dbReference type="SAM" id="MobiDB-lite"/>
    </source>
</evidence>
<dbReference type="Pfam" id="PF07715">
    <property type="entry name" value="Plug"/>
    <property type="match status" value="1"/>
</dbReference>
<evidence type="ECO:0000256" key="9">
    <source>
        <dbReference type="ARBA" id="ARBA00023237"/>
    </source>
</evidence>
<keyword evidence="5 10" id="KW-0812">Transmembrane</keyword>
<evidence type="ECO:0000256" key="3">
    <source>
        <dbReference type="ARBA" id="ARBA00022448"/>
    </source>
</evidence>
<keyword evidence="7 10" id="KW-0472">Membrane</keyword>
<dbReference type="Pfam" id="PF00593">
    <property type="entry name" value="TonB_dep_Rec_b-barrel"/>
    <property type="match status" value="1"/>
</dbReference>
<keyword evidence="4 10" id="KW-1134">Transmembrane beta strand</keyword>
<feature type="compositionally biased region" description="Polar residues" evidence="12">
    <location>
        <begin position="361"/>
        <end position="377"/>
    </location>
</feature>
<keyword evidence="3 10" id="KW-0813">Transport</keyword>
<evidence type="ECO:0000256" key="10">
    <source>
        <dbReference type="PROSITE-ProRule" id="PRU01360"/>
    </source>
</evidence>
<dbReference type="PANTHER" id="PTHR40980">
    <property type="entry name" value="PLUG DOMAIN-CONTAINING PROTEIN"/>
    <property type="match status" value="1"/>
</dbReference>
<evidence type="ECO:0000259" key="14">
    <source>
        <dbReference type="Pfam" id="PF00593"/>
    </source>
</evidence>
<keyword evidence="13" id="KW-0732">Signal</keyword>
<evidence type="ECO:0000256" key="6">
    <source>
        <dbReference type="ARBA" id="ARBA00023077"/>
    </source>
</evidence>
<evidence type="ECO:0000256" key="7">
    <source>
        <dbReference type="ARBA" id="ARBA00023136"/>
    </source>
</evidence>
<protein>
    <submittedName>
        <fullName evidence="17">TonB-dependent receptor plug domain-containing protein</fullName>
    </submittedName>
</protein>
<feature type="domain" description="TonB-dependent receptor plug" evidence="15">
    <location>
        <begin position="68"/>
        <end position="165"/>
    </location>
</feature>
<evidence type="ECO:0000256" key="5">
    <source>
        <dbReference type="ARBA" id="ARBA00022692"/>
    </source>
</evidence>
<evidence type="ECO:0000256" key="1">
    <source>
        <dbReference type="ARBA" id="ARBA00004571"/>
    </source>
</evidence>
<accession>A0A8B6X9T7</accession>
<dbReference type="PANTHER" id="PTHR40980:SF3">
    <property type="entry name" value="TONB-DEPENDENT RECEPTOR-LIKE BETA-BARREL DOMAIN-CONTAINING PROTEIN"/>
    <property type="match status" value="1"/>
</dbReference>
<evidence type="ECO:0000313" key="16">
    <source>
        <dbReference type="Proteomes" id="UP000675920"/>
    </source>
</evidence>
<evidence type="ECO:0000256" key="4">
    <source>
        <dbReference type="ARBA" id="ARBA00022452"/>
    </source>
</evidence>
<feature type="region of interest" description="Disordered" evidence="12">
    <location>
        <begin position="506"/>
        <end position="527"/>
    </location>
</feature>
<reference evidence="17" key="1">
    <citation type="journal article" date="1999" name="Nat. Struct. Biol.">
        <title>Crystal structure of the outer membrane active transporter FepA from Escherichia coli.</title>
        <authorList>
            <person name="Buchanan S.K."/>
            <person name="Smith B.S."/>
            <person name="Venkatramani L."/>
            <person name="Xia D."/>
            <person name="Esser L."/>
            <person name="Palnitkar M."/>
            <person name="Chakraborty R."/>
            <person name="van der Helm D."/>
            <person name="Deisenhofer J."/>
        </authorList>
    </citation>
    <scope>NUCLEOTIDE SEQUENCE</scope>
</reference>
<feature type="region of interest" description="Disordered" evidence="12">
    <location>
        <begin position="335"/>
        <end position="382"/>
    </location>
</feature>
<feature type="region of interest" description="Disordered" evidence="12">
    <location>
        <begin position="630"/>
        <end position="651"/>
    </location>
</feature>
<feature type="compositionally biased region" description="Polar residues" evidence="12">
    <location>
        <begin position="635"/>
        <end position="646"/>
    </location>
</feature>
<evidence type="ECO:0000256" key="8">
    <source>
        <dbReference type="ARBA" id="ARBA00023170"/>
    </source>
</evidence>
<dbReference type="Gene3D" id="2.170.130.10">
    <property type="entry name" value="TonB-dependent receptor, plug domain"/>
    <property type="match status" value="1"/>
</dbReference>
<dbReference type="InterPro" id="IPR000531">
    <property type="entry name" value="Beta-barrel_TonB"/>
</dbReference>
<feature type="domain" description="TonB-dependent receptor-like beta-barrel" evidence="14">
    <location>
        <begin position="287"/>
        <end position="708"/>
    </location>
</feature>
<dbReference type="PROSITE" id="PS52016">
    <property type="entry name" value="TONB_DEPENDENT_REC_3"/>
    <property type="match status" value="1"/>
</dbReference>
<dbReference type="InterPro" id="IPR039426">
    <property type="entry name" value="TonB-dep_rcpt-like"/>
</dbReference>
<dbReference type="InterPro" id="IPR037066">
    <property type="entry name" value="Plug_dom_sf"/>
</dbReference>
<comment type="similarity">
    <text evidence="2 10 11">Belongs to the TonB-dependent receptor family.</text>
</comment>
<evidence type="ECO:0000256" key="13">
    <source>
        <dbReference type="SAM" id="SignalP"/>
    </source>
</evidence>
<dbReference type="Gene3D" id="2.40.170.20">
    <property type="entry name" value="TonB-dependent receptor, beta-barrel domain"/>
    <property type="match status" value="1"/>
</dbReference>
<keyword evidence="8 17" id="KW-0675">Receptor</keyword>